<gene>
    <name evidence="4" type="ORF">PSYICH_LOCUS4356</name>
</gene>
<dbReference type="Gene3D" id="3.40.800.20">
    <property type="entry name" value="Histone deacetylase domain"/>
    <property type="match status" value="2"/>
</dbReference>
<feature type="domain" description="Histone deacetylase" evidence="3">
    <location>
        <begin position="520"/>
        <end position="810"/>
    </location>
</feature>
<comment type="catalytic activity">
    <reaction evidence="1">
        <text>N(6)-acetyl-L-lysyl-[histone] + H2O = L-lysyl-[histone] + acetate</text>
        <dbReference type="Rhea" id="RHEA:58196"/>
        <dbReference type="Rhea" id="RHEA-COMP:9845"/>
        <dbReference type="Rhea" id="RHEA-COMP:11338"/>
        <dbReference type="ChEBI" id="CHEBI:15377"/>
        <dbReference type="ChEBI" id="CHEBI:29969"/>
        <dbReference type="ChEBI" id="CHEBI:30089"/>
        <dbReference type="ChEBI" id="CHEBI:61930"/>
        <dbReference type="EC" id="3.5.1.98"/>
    </reaction>
</comment>
<evidence type="ECO:0000313" key="5">
    <source>
        <dbReference type="Proteomes" id="UP001153636"/>
    </source>
</evidence>
<evidence type="ECO:0000256" key="1">
    <source>
        <dbReference type="ARBA" id="ARBA00048287"/>
    </source>
</evidence>
<name>A0A9P0CH54_9CUCU</name>
<sequence>MADKEKNYKLDAPCVSPSRSSGKPSRQKLKDIIAERRKQATCSNSNQSELMDPYEAVNKYKNNEEKGTGYIEEESPEHYCHWDPLYPENPERVACPKRRLAALKLRERCVKVAPKQFPTEVFLKRHTQKLYDKLKDIEKVPNELLEFESSKYDSVYFTQDTYNAAKLSAEAAITLTLEVAKGNLKNGFALIRPPGHHAMVDEFCGYCFFNNVALAAQVAIDEGLAKKILIIDHDIHHGQGTQRMFYDRDDVLYFSIHRYEHGLFWPNLRESESDHIGEGKGNGYNINIPLNVTGLTDADYMAIVLNILLPVAYEFKPDLILISAGYDSALGCPEGEMLVTPHFYGHLITLLSGLANGKIVVCLEGGYFPESLAEGVACTLKALLGDTCHPISAKPEVNSSLIEVINNTKYFLREFWKCFEQEPLFSYPKNIDLKNCLNIDKESEHLTCISYLFVPKDIAVFETTGFYPIRTEEEVKKYSGMVNDLRNEYIKTGNVPNIIGYTYDECLLKHKPTGDNANAPERPERLLEIIKTFENFGLLGRCKRIEELDELDADQWIRKVHQENYAKTVLSLQNVKEKPDWFFNSETIQCVLKSVSYIISLADNIHRGKIRSGVAVIRPPGHHACFDSSSGFCFVNNVVIAAEYLIKQKNYKRILIVDFDIHHGNGTQNLTYDKKEIMYISVHRYDNAKYFPFSDEANYSYTGRNEGNGYNINIPFNKGNKTDHDYWTVWLKIVLPLAYSYNPDFVIVSAGFDAGYFDPLGNGYKLTPEIYSHFIQTLKPLASGKILLALEGGYHLESTALSMTMCVKALLGDALPVPKLCDKVDVDTRETIQNVLSVHQDKWKVLQVNKRIANFDCTNEEKVILESQCQEEIDKGGNVKKLKELFKKNIRYAENTPEC</sequence>
<dbReference type="InterPro" id="IPR000286">
    <property type="entry name" value="HDACs"/>
</dbReference>
<accession>A0A9P0CH54</accession>
<dbReference type="PRINTS" id="PR01270">
    <property type="entry name" value="HDASUPER"/>
</dbReference>
<dbReference type="InterPro" id="IPR037138">
    <property type="entry name" value="His_deacetylse_dom_sf"/>
</dbReference>
<keyword evidence="5" id="KW-1185">Reference proteome</keyword>
<dbReference type="SUPFAM" id="SSF52768">
    <property type="entry name" value="Arginase/deacetylase"/>
    <property type="match status" value="2"/>
</dbReference>
<dbReference type="EMBL" id="OV651826">
    <property type="protein sequence ID" value="CAH1103362.1"/>
    <property type="molecule type" value="Genomic_DNA"/>
</dbReference>
<protein>
    <recommendedName>
        <fullName evidence="3">Histone deacetylase domain-containing protein</fullName>
    </recommendedName>
</protein>
<evidence type="ECO:0000256" key="2">
    <source>
        <dbReference type="SAM" id="MobiDB-lite"/>
    </source>
</evidence>
<dbReference type="GO" id="GO:0000118">
    <property type="term" value="C:histone deacetylase complex"/>
    <property type="evidence" value="ECO:0007669"/>
    <property type="project" value="TreeGrafter"/>
</dbReference>
<evidence type="ECO:0000259" key="3">
    <source>
        <dbReference type="Pfam" id="PF00850"/>
    </source>
</evidence>
<feature type="domain" description="Histone deacetylase" evidence="3">
    <location>
        <begin position="87"/>
        <end position="382"/>
    </location>
</feature>
<dbReference type="PANTHER" id="PTHR10625:SF38">
    <property type="entry name" value="HISTONE DEACETYLASE 6, ISOFORM G"/>
    <property type="match status" value="1"/>
</dbReference>
<reference evidence="4" key="1">
    <citation type="submission" date="2022-01" db="EMBL/GenBank/DDBJ databases">
        <authorList>
            <person name="King R."/>
        </authorList>
    </citation>
    <scope>NUCLEOTIDE SEQUENCE</scope>
</reference>
<dbReference type="AlphaFoldDB" id="A0A9P0CH54"/>
<dbReference type="GO" id="GO:0040029">
    <property type="term" value="P:epigenetic regulation of gene expression"/>
    <property type="evidence" value="ECO:0007669"/>
    <property type="project" value="TreeGrafter"/>
</dbReference>
<proteinExistence type="predicted"/>
<dbReference type="PANTHER" id="PTHR10625">
    <property type="entry name" value="HISTONE DEACETYLASE HDAC1-RELATED"/>
    <property type="match status" value="1"/>
</dbReference>
<dbReference type="GO" id="GO:0141221">
    <property type="term" value="F:histone deacetylase activity, hydrolytic mechanism"/>
    <property type="evidence" value="ECO:0007669"/>
    <property type="project" value="UniProtKB-EC"/>
</dbReference>
<dbReference type="InterPro" id="IPR023696">
    <property type="entry name" value="Ureohydrolase_dom_sf"/>
</dbReference>
<dbReference type="OrthoDB" id="424012at2759"/>
<organism evidence="4 5">
    <name type="scientific">Psylliodes chrysocephalus</name>
    <dbReference type="NCBI Taxonomy" id="3402493"/>
    <lineage>
        <taxon>Eukaryota</taxon>
        <taxon>Metazoa</taxon>
        <taxon>Ecdysozoa</taxon>
        <taxon>Arthropoda</taxon>
        <taxon>Hexapoda</taxon>
        <taxon>Insecta</taxon>
        <taxon>Pterygota</taxon>
        <taxon>Neoptera</taxon>
        <taxon>Endopterygota</taxon>
        <taxon>Coleoptera</taxon>
        <taxon>Polyphaga</taxon>
        <taxon>Cucujiformia</taxon>
        <taxon>Chrysomeloidea</taxon>
        <taxon>Chrysomelidae</taxon>
        <taxon>Galerucinae</taxon>
        <taxon>Alticini</taxon>
        <taxon>Psylliodes</taxon>
    </lineage>
</organism>
<dbReference type="Proteomes" id="UP001153636">
    <property type="component" value="Chromosome 14"/>
</dbReference>
<dbReference type="Pfam" id="PF00850">
    <property type="entry name" value="Hist_deacetyl"/>
    <property type="match status" value="2"/>
</dbReference>
<feature type="region of interest" description="Disordered" evidence="2">
    <location>
        <begin position="1"/>
        <end position="28"/>
    </location>
</feature>
<evidence type="ECO:0000313" key="4">
    <source>
        <dbReference type="EMBL" id="CAH1103362.1"/>
    </source>
</evidence>
<dbReference type="InterPro" id="IPR023801">
    <property type="entry name" value="His_deacetylse_dom"/>
</dbReference>